<name>X0UAI4_9ZZZZ</name>
<evidence type="ECO:0000313" key="1">
    <source>
        <dbReference type="EMBL" id="GAF96341.1"/>
    </source>
</evidence>
<sequence>AQLLTVMRSIASGQRDPTMSREQWASAQKIAAAHSPEARAFLVPMADRVELHIEAEKWSRAT</sequence>
<comment type="caution">
    <text evidence="1">The sequence shown here is derived from an EMBL/GenBank/DDBJ whole genome shotgun (WGS) entry which is preliminary data.</text>
</comment>
<dbReference type="AlphaFoldDB" id="X0UAI4"/>
<dbReference type="EMBL" id="BARS01017298">
    <property type="protein sequence ID" value="GAF96341.1"/>
    <property type="molecule type" value="Genomic_DNA"/>
</dbReference>
<organism evidence="1">
    <name type="scientific">marine sediment metagenome</name>
    <dbReference type="NCBI Taxonomy" id="412755"/>
    <lineage>
        <taxon>unclassified sequences</taxon>
        <taxon>metagenomes</taxon>
        <taxon>ecological metagenomes</taxon>
    </lineage>
</organism>
<feature type="non-terminal residue" evidence="1">
    <location>
        <position position="1"/>
    </location>
</feature>
<reference evidence="1" key="1">
    <citation type="journal article" date="2014" name="Front. Microbiol.">
        <title>High frequency of phylogenetically diverse reductive dehalogenase-homologous genes in deep subseafloor sedimentary metagenomes.</title>
        <authorList>
            <person name="Kawai M."/>
            <person name="Futagami T."/>
            <person name="Toyoda A."/>
            <person name="Takaki Y."/>
            <person name="Nishi S."/>
            <person name="Hori S."/>
            <person name="Arai W."/>
            <person name="Tsubouchi T."/>
            <person name="Morono Y."/>
            <person name="Uchiyama I."/>
            <person name="Ito T."/>
            <person name="Fujiyama A."/>
            <person name="Inagaki F."/>
            <person name="Takami H."/>
        </authorList>
    </citation>
    <scope>NUCLEOTIDE SEQUENCE</scope>
    <source>
        <strain evidence="1">Expedition CK06-06</strain>
    </source>
</reference>
<gene>
    <name evidence="1" type="ORF">S01H1_28311</name>
</gene>
<accession>X0UAI4</accession>
<proteinExistence type="predicted"/>
<protein>
    <submittedName>
        <fullName evidence="1">Uncharacterized protein</fullName>
    </submittedName>
</protein>